<dbReference type="GO" id="GO:0001525">
    <property type="term" value="P:angiogenesis"/>
    <property type="evidence" value="ECO:0007669"/>
    <property type="project" value="TreeGrafter"/>
</dbReference>
<dbReference type="InterPro" id="IPR024646">
    <property type="entry name" value="Angiomotin_C"/>
</dbReference>
<dbReference type="EMBL" id="KE164485">
    <property type="protein sequence ID" value="EPQ18198.1"/>
    <property type="molecule type" value="Genomic_DNA"/>
</dbReference>
<keyword evidence="3" id="KW-0597">Phosphoprotein</keyword>
<dbReference type="InterPro" id="IPR009114">
    <property type="entry name" value="Angiomotin"/>
</dbReference>
<keyword evidence="5 6" id="KW-0175">Coiled coil</keyword>
<dbReference type="Proteomes" id="UP000052978">
    <property type="component" value="Unassembled WGS sequence"/>
</dbReference>
<feature type="compositionally biased region" description="Polar residues" evidence="7">
    <location>
        <begin position="566"/>
        <end position="580"/>
    </location>
</feature>
<keyword evidence="10" id="KW-1185">Reference proteome</keyword>
<dbReference type="PANTHER" id="PTHR14826">
    <property type="entry name" value="ANGIOMOTIN"/>
    <property type="match status" value="1"/>
</dbReference>
<comment type="similarity">
    <text evidence="2">Belongs to the angiomotin family.</text>
</comment>
<evidence type="ECO:0000256" key="5">
    <source>
        <dbReference type="ARBA" id="ARBA00023054"/>
    </source>
</evidence>
<organism evidence="9 10">
    <name type="scientific">Myotis brandtii</name>
    <name type="common">Brandt's bat</name>
    <dbReference type="NCBI Taxonomy" id="109478"/>
    <lineage>
        <taxon>Eukaryota</taxon>
        <taxon>Metazoa</taxon>
        <taxon>Chordata</taxon>
        <taxon>Craniata</taxon>
        <taxon>Vertebrata</taxon>
        <taxon>Euteleostomi</taxon>
        <taxon>Mammalia</taxon>
        <taxon>Eutheria</taxon>
        <taxon>Laurasiatheria</taxon>
        <taxon>Chiroptera</taxon>
        <taxon>Yangochiroptera</taxon>
        <taxon>Vespertilionidae</taxon>
        <taxon>Myotis</taxon>
    </lineage>
</organism>
<dbReference type="GO" id="GO:0005886">
    <property type="term" value="C:plasma membrane"/>
    <property type="evidence" value="ECO:0007669"/>
    <property type="project" value="TreeGrafter"/>
</dbReference>
<dbReference type="GO" id="GO:0003365">
    <property type="term" value="P:establishment of cell polarity involved in ameboidal cell migration"/>
    <property type="evidence" value="ECO:0007669"/>
    <property type="project" value="TreeGrafter"/>
</dbReference>
<feature type="coiled-coil region" evidence="6">
    <location>
        <begin position="620"/>
        <end position="671"/>
    </location>
</feature>
<reference evidence="9 10" key="1">
    <citation type="journal article" date="2013" name="Nat. Commun.">
        <title>Genome analysis reveals insights into physiology and longevity of the Brandt's bat Myotis brandtii.</title>
        <authorList>
            <person name="Seim I."/>
            <person name="Fang X."/>
            <person name="Xiong Z."/>
            <person name="Lobanov A.V."/>
            <person name="Huang Z."/>
            <person name="Ma S."/>
            <person name="Feng Y."/>
            <person name="Turanov A.A."/>
            <person name="Zhu Y."/>
            <person name="Lenz T.L."/>
            <person name="Gerashchenko M.V."/>
            <person name="Fan D."/>
            <person name="Hee Yim S."/>
            <person name="Yao X."/>
            <person name="Jordan D."/>
            <person name="Xiong Y."/>
            <person name="Ma Y."/>
            <person name="Lyapunov A.N."/>
            <person name="Chen G."/>
            <person name="Kulakova O.I."/>
            <person name="Sun Y."/>
            <person name="Lee S.G."/>
            <person name="Bronson R.T."/>
            <person name="Moskalev A.A."/>
            <person name="Sunyaev S.R."/>
            <person name="Zhang G."/>
            <person name="Krogh A."/>
            <person name="Wang J."/>
            <person name="Gladyshev V.N."/>
        </authorList>
    </citation>
    <scope>NUCLEOTIDE SEQUENCE [LARGE SCALE GENOMIC DNA]</scope>
</reference>
<dbReference type="GO" id="GO:0031410">
    <property type="term" value="C:cytoplasmic vesicle"/>
    <property type="evidence" value="ECO:0007669"/>
    <property type="project" value="TreeGrafter"/>
</dbReference>
<evidence type="ECO:0000256" key="1">
    <source>
        <dbReference type="ARBA" id="ARBA00004282"/>
    </source>
</evidence>
<dbReference type="GO" id="GO:0030334">
    <property type="term" value="P:regulation of cell migration"/>
    <property type="evidence" value="ECO:0007669"/>
    <property type="project" value="TreeGrafter"/>
</dbReference>
<comment type="subcellular location">
    <subcellularLocation>
        <location evidence="1">Cell junction</location>
    </subcellularLocation>
</comment>
<dbReference type="Pfam" id="PF12240">
    <property type="entry name" value="Angiomotin_C"/>
    <property type="match status" value="1"/>
</dbReference>
<dbReference type="InterPro" id="IPR051747">
    <property type="entry name" value="Angiomotin-like"/>
</dbReference>
<feature type="compositionally biased region" description="Acidic residues" evidence="7">
    <location>
        <begin position="1129"/>
        <end position="1138"/>
    </location>
</feature>
<proteinExistence type="inferred from homology"/>
<evidence type="ECO:0000259" key="8">
    <source>
        <dbReference type="Pfam" id="PF12240"/>
    </source>
</evidence>
<feature type="domain" description="Angiomotin C-terminal" evidence="8">
    <location>
        <begin position="787"/>
        <end position="992"/>
    </location>
</feature>
<dbReference type="PANTHER" id="PTHR14826:SF12">
    <property type="entry name" value="ANGIOMOTIN-LIKE PROTEIN 1"/>
    <property type="match status" value="1"/>
</dbReference>
<evidence type="ECO:0000256" key="3">
    <source>
        <dbReference type="ARBA" id="ARBA00022553"/>
    </source>
</evidence>
<evidence type="ECO:0000256" key="7">
    <source>
        <dbReference type="SAM" id="MobiDB-lite"/>
    </source>
</evidence>
<feature type="region of interest" description="Disordered" evidence="7">
    <location>
        <begin position="1021"/>
        <end position="1138"/>
    </location>
</feature>
<feature type="region of interest" description="Disordered" evidence="7">
    <location>
        <begin position="424"/>
        <end position="447"/>
    </location>
</feature>
<feature type="region of interest" description="Disordered" evidence="7">
    <location>
        <begin position="955"/>
        <end position="1006"/>
    </location>
</feature>
<accession>S7Q4B6</accession>
<feature type="region of interest" description="Disordered" evidence="7">
    <location>
        <begin position="166"/>
        <end position="187"/>
    </location>
</feature>
<feature type="compositionally biased region" description="Gly residues" evidence="7">
    <location>
        <begin position="324"/>
        <end position="336"/>
    </location>
</feature>
<dbReference type="GO" id="GO:0005923">
    <property type="term" value="C:bicellular tight junction"/>
    <property type="evidence" value="ECO:0007669"/>
    <property type="project" value="TreeGrafter"/>
</dbReference>
<gene>
    <name evidence="9" type="ORF">D623_10005971</name>
</gene>
<feature type="region of interest" description="Disordered" evidence="7">
    <location>
        <begin position="239"/>
        <end position="288"/>
    </location>
</feature>
<name>S7Q4B6_MYOBR</name>
<feature type="region of interest" description="Disordered" evidence="7">
    <location>
        <begin position="321"/>
        <end position="361"/>
    </location>
</feature>
<evidence type="ECO:0000313" key="9">
    <source>
        <dbReference type="EMBL" id="EPQ18198.1"/>
    </source>
</evidence>
<evidence type="ECO:0000256" key="2">
    <source>
        <dbReference type="ARBA" id="ARBA00010300"/>
    </source>
</evidence>
<feature type="compositionally biased region" description="Polar residues" evidence="7">
    <location>
        <begin position="984"/>
        <end position="997"/>
    </location>
</feature>
<evidence type="ECO:0000256" key="4">
    <source>
        <dbReference type="ARBA" id="ARBA00022949"/>
    </source>
</evidence>
<feature type="compositionally biased region" description="Low complexity" evidence="7">
    <location>
        <begin position="1036"/>
        <end position="1062"/>
    </location>
</feature>
<dbReference type="eggNOG" id="ENOG502QVI5">
    <property type="taxonomic scope" value="Eukaryota"/>
</dbReference>
<feature type="region of interest" description="Disordered" evidence="7">
    <location>
        <begin position="566"/>
        <end position="586"/>
    </location>
</feature>
<dbReference type="PRINTS" id="PR01807">
    <property type="entry name" value="ANGIOMOTIN"/>
</dbReference>
<dbReference type="GO" id="GO:0030036">
    <property type="term" value="P:actin cytoskeleton organization"/>
    <property type="evidence" value="ECO:0007669"/>
    <property type="project" value="TreeGrafter"/>
</dbReference>
<feature type="compositionally biased region" description="Polar residues" evidence="7">
    <location>
        <begin position="424"/>
        <end position="440"/>
    </location>
</feature>
<evidence type="ECO:0000313" key="10">
    <source>
        <dbReference type="Proteomes" id="UP000052978"/>
    </source>
</evidence>
<sequence>MALLAGIWRTRVTRSQDAEGASETDGIYRKGLVIDSLGNQRSELEAKARVVMCKQVACPPPACYSPSSPAQILEDPSYFFPDFPLYSGRHEAPALTVEAGSTIREKVVEDPLCNFHAPNFLRISEVEMRGSEDAAAGTVLQRLIQEQLRYGTPTENMNLLAIQHQATGSAGPAHPTNSFSSSENLTQEDPQMVYQSARQEPQGQEHQVDNTVMEKQVRSTQPQQNNEELPTYEEAKAQSQFFRGQQPPPPPPQGAVGHGYYMTGGTSQKARTEGRPTVNRANSGQAHKDEALKELKQGHVRSLSERIMQLSLERNGVKQHLPGSGSGKGFKAGGGPAPAQPAGKVLDPRGPPPEYPFKPKQMMSPVSKTQEHGLFYSDQHPAMVHEMVKPYPAPQPARTEVAVLRYQPPPEYGVTSRPCQLPFPSTVQQHSPMSSQNSSVSGPLHSTSLPLPLPVTLAAPQPPPAASPSQQLGPDAFAIVERAQQMVEILTEENRVLHQELQGYCDNADKLHKGTVYNWKGPAQHFCEISRSFFSLMSSVAHASGRYAAPPEGRVCRPCQLPFPSTVQQHSPMSSQNSSVSGPLHSTSLPLPLPVTLAAPQPPPAASPSQQLGPDAFAIVERAQQMVEILTEENRVLHQELQGYCDNADKLHKFEKELQRISEAYESLVKSTTKRESLDKAMRNKLEGEIRRLYDFNRDLRDRLETANRQLSSREYDGHEDRAVEGLYASQNKEFLKEKEKLEMELAAVRTASEDHRRHIEILDQALSNAQARVIKLEEELREKQAYVEKVEKLQQALTQLQSACEKREQMERRLRTWLERELDALRTQQKHGNGPPASMLEYNAPALMELVREKEERILALEADMTKWEQKYLEESTIRHFAMNAAATAAAERDTTIINHSRNGSYGEASLEAHIWQEEEEVVQAARRCQDMEYTIKNLHAKIIERDAMIKVLQQRSRKDPGKADSSSLRPARSVPSIAAATGTHSRQTSLTSSQLAEEKKEERTWKGSIGLLLGKEHHEHASTPALPAPPTTAPAPTVSATSASSAHAKTGSKDSSTQTDKSTELFWPNMASLPTRGRLSATPSNSPVLKHPAAKGTAEKLENSPGHGKSPDHKGRASSLLHKPEFPDAEMMEVLI</sequence>
<evidence type="ECO:0000256" key="6">
    <source>
        <dbReference type="SAM" id="Coils"/>
    </source>
</evidence>
<keyword evidence="4" id="KW-0965">Cell junction</keyword>
<dbReference type="GO" id="GO:0035329">
    <property type="term" value="P:hippo signaling"/>
    <property type="evidence" value="ECO:0007669"/>
    <property type="project" value="TreeGrafter"/>
</dbReference>
<protein>
    <submittedName>
        <fullName evidence="9">Angiomotin-like protein 1</fullName>
    </submittedName>
</protein>
<dbReference type="AlphaFoldDB" id="S7Q4B6"/>
<feature type="coiled-coil region" evidence="6">
    <location>
        <begin position="732"/>
        <end position="821"/>
    </location>
</feature>
<feature type="compositionally biased region" description="Polar residues" evidence="7">
    <location>
        <begin position="175"/>
        <end position="187"/>
    </location>
</feature>